<organism evidence="6 7">
    <name type="scientific">Pogona vitticeps</name>
    <name type="common">central bearded dragon</name>
    <dbReference type="NCBI Taxonomy" id="103695"/>
    <lineage>
        <taxon>Eukaryota</taxon>
        <taxon>Metazoa</taxon>
        <taxon>Chordata</taxon>
        <taxon>Craniata</taxon>
        <taxon>Vertebrata</taxon>
        <taxon>Euteleostomi</taxon>
        <taxon>Lepidosauria</taxon>
        <taxon>Squamata</taxon>
        <taxon>Bifurcata</taxon>
        <taxon>Unidentata</taxon>
        <taxon>Episquamata</taxon>
        <taxon>Toxicofera</taxon>
        <taxon>Iguania</taxon>
        <taxon>Acrodonta</taxon>
        <taxon>Agamidae</taxon>
        <taxon>Amphibolurinae</taxon>
        <taxon>Pogona</taxon>
    </lineage>
</organism>
<evidence type="ECO:0000256" key="1">
    <source>
        <dbReference type="ARBA" id="ARBA00022679"/>
    </source>
</evidence>
<feature type="domain" description="Glycine N-acyltransferase N-terminal" evidence="4">
    <location>
        <begin position="46"/>
        <end position="207"/>
    </location>
</feature>
<dbReference type="EC" id="2.3.1.-" evidence="3"/>
<evidence type="ECO:0000256" key="2">
    <source>
        <dbReference type="ARBA" id="ARBA00023315"/>
    </source>
</evidence>
<gene>
    <name evidence="7" type="primary">LOC110085668</name>
</gene>
<evidence type="ECO:0000313" key="7">
    <source>
        <dbReference type="RefSeq" id="XP_072841490.1"/>
    </source>
</evidence>
<name>A0ABM5F7W2_9SAUR</name>
<sequence length="298" mass="33593">MTVIPKKTSVNTSWTLVRYWLSHFPLSQFKESFLKKSLLARGDTDKVHGAVMNINRGNPLGYEIVVDSWPDFKAVLARPRREIASDDSDIYANAYAGFYRNLEVYRDLVLNKNAVNWAQSCRIQGIQDGIYEVSRDAAAIKQVPLSATSYISYMHPDPYKIPERQLDPGFTLSSLNSSHADLLNETWAYGGNKQSHRYLVNMLQYFPTMCLLDTQGQPVSWGIMDTFGAMGHGYTLPSFRGKGYSSVVQKALAIKIHAAGFPIYGHVAEDNVVMQKLQDRNGHQRLPGLYHVCIHSEV</sequence>
<dbReference type="InterPro" id="IPR015938">
    <property type="entry name" value="Glycine_N-acyltransferase_N"/>
</dbReference>
<dbReference type="Pfam" id="PF08444">
    <property type="entry name" value="Gly_acyl_tr_C"/>
    <property type="match status" value="1"/>
</dbReference>
<dbReference type="Pfam" id="PF06021">
    <property type="entry name" value="Gly_acyl_tr_N"/>
    <property type="match status" value="1"/>
</dbReference>
<dbReference type="PANTHER" id="PTHR15298">
    <property type="entry name" value="L-COA N-ACYLTRANSFERASE-RELATED"/>
    <property type="match status" value="1"/>
</dbReference>
<keyword evidence="1 3" id="KW-0808">Transferase</keyword>
<dbReference type="PANTHER" id="PTHR15298:SF1">
    <property type="entry name" value="GLYCINE N-ACYLTRANSFERASE-LIKE PROTEIN"/>
    <property type="match status" value="1"/>
</dbReference>
<evidence type="ECO:0000259" key="5">
    <source>
        <dbReference type="Pfam" id="PF08444"/>
    </source>
</evidence>
<dbReference type="SUPFAM" id="SSF55729">
    <property type="entry name" value="Acyl-CoA N-acyltransferases (Nat)"/>
    <property type="match status" value="1"/>
</dbReference>
<dbReference type="RefSeq" id="XP_072841490.1">
    <property type="nucleotide sequence ID" value="XM_072985389.1"/>
</dbReference>
<reference evidence="6" key="1">
    <citation type="submission" date="2025-05" db="UniProtKB">
        <authorList>
            <consortium name="RefSeq"/>
        </authorList>
    </citation>
    <scope>NUCLEOTIDE SEQUENCE [LARGE SCALE GENOMIC DNA]</scope>
</reference>
<evidence type="ECO:0000259" key="4">
    <source>
        <dbReference type="Pfam" id="PF06021"/>
    </source>
</evidence>
<dbReference type="InterPro" id="IPR016181">
    <property type="entry name" value="Acyl_CoA_acyltransferase"/>
</dbReference>
<reference evidence="7" key="2">
    <citation type="submission" date="2025-08" db="UniProtKB">
        <authorList>
            <consortium name="RefSeq"/>
        </authorList>
    </citation>
    <scope>IDENTIFICATION</scope>
</reference>
<keyword evidence="6" id="KW-1185">Reference proteome</keyword>
<dbReference type="GeneID" id="110085668"/>
<evidence type="ECO:0000256" key="3">
    <source>
        <dbReference type="RuleBase" id="RU368002"/>
    </source>
</evidence>
<protein>
    <recommendedName>
        <fullName evidence="3">Glycine N-acyltransferase-like protein</fullName>
        <ecNumber evidence="3">2.3.1.-</ecNumber>
    </recommendedName>
</protein>
<accession>A0ABM5F7W2</accession>
<comment type="similarity">
    <text evidence="3">Belongs to the glycine N-acyltransferase family.</text>
</comment>
<proteinExistence type="inferred from homology"/>
<feature type="domain" description="Glycine N-acyltransferase C-terminal" evidence="5">
    <location>
        <begin position="209"/>
        <end position="289"/>
    </location>
</feature>
<dbReference type="InterPro" id="IPR013652">
    <property type="entry name" value="Glycine_N-acyltransferase_C"/>
</dbReference>
<evidence type="ECO:0000313" key="6">
    <source>
        <dbReference type="Proteomes" id="UP001652642"/>
    </source>
</evidence>
<dbReference type="Gene3D" id="3.40.630.30">
    <property type="match status" value="1"/>
</dbReference>
<dbReference type="InterPro" id="IPR010313">
    <property type="entry name" value="Glycine_N-acyltransferase"/>
</dbReference>
<dbReference type="Proteomes" id="UP001652642">
    <property type="component" value="Chromosome 1"/>
</dbReference>
<keyword evidence="2 3" id="KW-0012">Acyltransferase</keyword>